<evidence type="ECO:0000256" key="3">
    <source>
        <dbReference type="ARBA" id="ARBA00022723"/>
    </source>
</evidence>
<dbReference type="InterPro" id="IPR041663">
    <property type="entry name" value="DisA/LigA_HHH"/>
</dbReference>
<dbReference type="CDD" id="cd17748">
    <property type="entry name" value="BRCT_DNA_ligase_like"/>
    <property type="match status" value="1"/>
</dbReference>
<evidence type="ECO:0000256" key="2">
    <source>
        <dbReference type="ARBA" id="ARBA00022705"/>
    </source>
</evidence>
<dbReference type="InterPro" id="IPR001679">
    <property type="entry name" value="DNA_ligase"/>
</dbReference>
<dbReference type="GO" id="GO:0016874">
    <property type="term" value="F:ligase activity"/>
    <property type="evidence" value="ECO:0007669"/>
    <property type="project" value="UniProtKB-KW"/>
</dbReference>
<sequence length="681" mass="71433">MTTAAPALSLTDRAAYDHAVEQALAASAAYYQDGNTTLDDASYDALARGIAAYEEAYPDHVRADSPTGKVGGGVAPVGDVAHTVAMLSLDNVFDAEGLTKWDASLARRIDHPVEGGYAVEPKLDGAAMAARYRDGRLVQLVGRGNGTHGEDLSHAIGSIVGLPTQVPGGATVEIRGEVLLTRDQFEKANEIRSAHNAKVFSNPRNGTAGTLRAKDRPYTIETTFFAYGAVALDGVDFLTGTGHEAVMDQVAALGVQTTSATDVGLRVYGTLAQVQARVEEIQHLRAELPFGIDGVVIKADDYTEQRTAGFGTRHPHWAIAYKLPPVEAQTKLLAVEWNVGRTGHIAPRAVLEPVEVDGSTVTYATLHNPAFIRNSGLKVGDTVVLYKAGDIIPRVEAPVVALRTGEETDILLPEACPGCGGDIDKSGERWECAGGASGGCGKLPSLKYAVGRDQLDIDGLGVTYLETLVDAGLVDDAADLFFLSQKQLAEATGSDKRADALLVQLAKAKEQPLNRVFCALGVVRTGRTLSREIARHFGTMDAIRAATPDELAEVNKLPGANAPKIAAHIAALGPVIDKLAKAGVNMVEPSVGDTETGSRPLAGEAVVVTGGMHGALAGRNRNEMNELIERAGGTASGSVSKKTTILVAGEGAGSKLAKAEQLGTRVLTEDEFAALIADYLD</sequence>
<keyword evidence="3 9" id="KW-0479">Metal-binding</keyword>
<dbReference type="InterPro" id="IPR001357">
    <property type="entry name" value="BRCT_dom"/>
</dbReference>
<dbReference type="Pfam" id="PF03120">
    <property type="entry name" value="OB_DNA_ligase"/>
    <property type="match status" value="1"/>
</dbReference>
<evidence type="ECO:0000256" key="7">
    <source>
        <dbReference type="ARBA" id="ARBA00023204"/>
    </source>
</evidence>
<evidence type="ECO:0000256" key="6">
    <source>
        <dbReference type="ARBA" id="ARBA00023027"/>
    </source>
</evidence>
<evidence type="ECO:0000259" key="10">
    <source>
        <dbReference type="PROSITE" id="PS50172"/>
    </source>
</evidence>
<keyword evidence="9" id="KW-0464">Manganese</keyword>
<comment type="cofactor">
    <cofactor evidence="9">
        <name>Mg(2+)</name>
        <dbReference type="ChEBI" id="CHEBI:18420"/>
    </cofactor>
    <cofactor evidence="9">
        <name>Mn(2+)</name>
        <dbReference type="ChEBI" id="CHEBI:29035"/>
    </cofactor>
</comment>
<comment type="catalytic activity">
    <reaction evidence="8 9">
        <text>NAD(+) + (deoxyribonucleotide)n-3'-hydroxyl + 5'-phospho-(deoxyribonucleotide)m = (deoxyribonucleotide)n+m + AMP + beta-nicotinamide D-nucleotide.</text>
        <dbReference type="EC" id="6.5.1.2"/>
    </reaction>
</comment>
<keyword evidence="2 9" id="KW-0235">DNA replication</keyword>
<gene>
    <name evidence="11" type="primary">ligA_1</name>
    <name evidence="9" type="synonym">ligA</name>
    <name evidence="11" type="ORF">GCM10022207_48090</name>
</gene>
<dbReference type="InterPro" id="IPR004150">
    <property type="entry name" value="NAD_DNA_ligase_OB"/>
</dbReference>
<evidence type="ECO:0000313" key="11">
    <source>
        <dbReference type="EMBL" id="GAA3876448.1"/>
    </source>
</evidence>
<evidence type="ECO:0000256" key="8">
    <source>
        <dbReference type="ARBA" id="ARBA00034005"/>
    </source>
</evidence>
<dbReference type="Pfam" id="PF12826">
    <property type="entry name" value="HHH_2"/>
    <property type="match status" value="1"/>
</dbReference>
<evidence type="ECO:0000256" key="4">
    <source>
        <dbReference type="ARBA" id="ARBA00022763"/>
    </source>
</evidence>
<keyword evidence="4 9" id="KW-0227">DNA damage</keyword>
<dbReference type="PIRSF" id="PIRSF001604">
    <property type="entry name" value="LigA"/>
    <property type="match status" value="1"/>
</dbReference>
<comment type="function">
    <text evidence="9">DNA ligase that catalyzes the formation of phosphodiester linkages between 5'-phosphoryl and 3'-hydroxyl groups in double-stranded DNA using NAD as a coenzyme and as the energy source for the reaction. It is essential for DNA replication and repair of damaged DNA.</text>
</comment>
<keyword evidence="7 9" id="KW-0234">DNA repair</keyword>
<comment type="caution">
    <text evidence="9">Lacks conserved residue(s) required for the propagation of feature annotation.</text>
</comment>
<dbReference type="Pfam" id="PF01653">
    <property type="entry name" value="DNA_ligase_aden"/>
    <property type="match status" value="1"/>
</dbReference>
<dbReference type="InterPro" id="IPR010994">
    <property type="entry name" value="RuvA_2-like"/>
</dbReference>
<dbReference type="Gene3D" id="1.10.150.20">
    <property type="entry name" value="5' to 3' exonuclease, C-terminal subdomain"/>
    <property type="match status" value="2"/>
</dbReference>
<evidence type="ECO:0000256" key="1">
    <source>
        <dbReference type="ARBA" id="ARBA00022598"/>
    </source>
</evidence>
<dbReference type="InterPro" id="IPR012340">
    <property type="entry name" value="NA-bd_OB-fold"/>
</dbReference>
<keyword evidence="12" id="KW-1185">Reference proteome</keyword>
<accession>A0ABP7KGG2</accession>
<evidence type="ECO:0000256" key="5">
    <source>
        <dbReference type="ARBA" id="ARBA00022833"/>
    </source>
</evidence>
<keyword evidence="1 9" id="KW-0436">Ligase</keyword>
<dbReference type="SUPFAM" id="SSF52113">
    <property type="entry name" value="BRCT domain"/>
    <property type="match status" value="1"/>
</dbReference>
<feature type="binding site" evidence="9">
    <location>
        <position position="416"/>
    </location>
    <ligand>
        <name>Zn(2+)</name>
        <dbReference type="ChEBI" id="CHEBI:29105"/>
    </ligand>
</feature>
<comment type="caution">
    <text evidence="11">The sequence shown here is derived from an EMBL/GenBank/DDBJ whole genome shotgun (WGS) entry which is preliminary data.</text>
</comment>
<dbReference type="SUPFAM" id="SSF47781">
    <property type="entry name" value="RuvA domain 2-like"/>
    <property type="match status" value="1"/>
</dbReference>
<dbReference type="Gene3D" id="2.40.50.140">
    <property type="entry name" value="Nucleic acid-binding proteins"/>
    <property type="match status" value="1"/>
</dbReference>
<keyword evidence="5 9" id="KW-0862">Zinc</keyword>
<dbReference type="Gene3D" id="3.40.50.10190">
    <property type="entry name" value="BRCT domain"/>
    <property type="match status" value="1"/>
</dbReference>
<feature type="binding site" evidence="9">
    <location>
        <begin position="88"/>
        <end position="89"/>
    </location>
    <ligand>
        <name>NAD(+)</name>
        <dbReference type="ChEBI" id="CHEBI:57540"/>
    </ligand>
</feature>
<dbReference type="InterPro" id="IPR036420">
    <property type="entry name" value="BRCT_dom_sf"/>
</dbReference>
<reference evidence="12" key="1">
    <citation type="journal article" date="2019" name="Int. J. Syst. Evol. Microbiol.">
        <title>The Global Catalogue of Microorganisms (GCM) 10K type strain sequencing project: providing services to taxonomists for standard genome sequencing and annotation.</title>
        <authorList>
            <consortium name="The Broad Institute Genomics Platform"/>
            <consortium name="The Broad Institute Genome Sequencing Center for Infectious Disease"/>
            <person name="Wu L."/>
            <person name="Ma J."/>
        </authorList>
    </citation>
    <scope>NUCLEOTIDE SEQUENCE [LARGE SCALE GENOMIC DNA]</scope>
    <source>
        <strain evidence="12">JCM 16578</strain>
    </source>
</reference>
<evidence type="ECO:0000256" key="9">
    <source>
        <dbReference type="HAMAP-Rule" id="MF_01588"/>
    </source>
</evidence>
<feature type="domain" description="BRCT" evidence="10">
    <location>
        <begin position="596"/>
        <end position="681"/>
    </location>
</feature>
<evidence type="ECO:0000313" key="12">
    <source>
        <dbReference type="Proteomes" id="UP001501563"/>
    </source>
</evidence>
<dbReference type="Gene3D" id="1.10.287.610">
    <property type="entry name" value="Helix hairpin bin"/>
    <property type="match status" value="1"/>
</dbReference>
<feature type="binding site" evidence="9">
    <location>
        <position position="298"/>
    </location>
    <ligand>
        <name>NAD(+)</name>
        <dbReference type="ChEBI" id="CHEBI:57540"/>
    </ligand>
</feature>
<dbReference type="SMART" id="SM00292">
    <property type="entry name" value="BRCT"/>
    <property type="match status" value="1"/>
</dbReference>
<dbReference type="Gene3D" id="3.30.470.30">
    <property type="entry name" value="DNA ligase/mRNA capping enzyme"/>
    <property type="match status" value="1"/>
</dbReference>
<proteinExistence type="inferred from homology"/>
<dbReference type="NCBIfam" id="TIGR00575">
    <property type="entry name" value="dnlj"/>
    <property type="match status" value="1"/>
</dbReference>
<name>A0ABP7KGG2_9ACTN</name>
<dbReference type="CDD" id="cd00114">
    <property type="entry name" value="LIGANc"/>
    <property type="match status" value="1"/>
</dbReference>
<dbReference type="SMART" id="SM00532">
    <property type="entry name" value="LIGANc"/>
    <property type="match status" value="1"/>
</dbReference>
<dbReference type="NCBIfam" id="NF005932">
    <property type="entry name" value="PRK07956.1"/>
    <property type="match status" value="1"/>
</dbReference>
<dbReference type="RefSeq" id="WP_345550862.1">
    <property type="nucleotide sequence ID" value="NZ_BAAAZA010000013.1"/>
</dbReference>
<dbReference type="Proteomes" id="UP001501563">
    <property type="component" value="Unassembled WGS sequence"/>
</dbReference>
<dbReference type="SUPFAM" id="SSF56091">
    <property type="entry name" value="DNA ligase/mRNA capping enzyme, catalytic domain"/>
    <property type="match status" value="1"/>
</dbReference>
<dbReference type="SUPFAM" id="SSF50249">
    <property type="entry name" value="Nucleic acid-binding proteins"/>
    <property type="match status" value="1"/>
</dbReference>
<organism evidence="11 12">
    <name type="scientific">Streptomyces lannensis</name>
    <dbReference type="NCBI Taxonomy" id="766498"/>
    <lineage>
        <taxon>Bacteria</taxon>
        <taxon>Bacillati</taxon>
        <taxon>Actinomycetota</taxon>
        <taxon>Actinomycetes</taxon>
        <taxon>Kitasatosporales</taxon>
        <taxon>Streptomycetaceae</taxon>
        <taxon>Streptomyces</taxon>
    </lineage>
</organism>
<feature type="binding site" evidence="9">
    <location>
        <position position="419"/>
    </location>
    <ligand>
        <name>Zn(2+)</name>
        <dbReference type="ChEBI" id="CHEBI:29105"/>
    </ligand>
</feature>
<dbReference type="EC" id="6.5.1.2" evidence="9"/>
<keyword evidence="6 9" id="KW-0520">NAD</keyword>
<keyword evidence="9" id="KW-0460">Magnesium</keyword>
<dbReference type="InterPro" id="IPR013839">
    <property type="entry name" value="DNAligase_adenylation"/>
</dbReference>
<comment type="similarity">
    <text evidence="9">Belongs to the NAD-dependent DNA ligase family. LigA subfamily.</text>
</comment>
<protein>
    <recommendedName>
        <fullName evidence="9">DNA ligase</fullName>
        <ecNumber evidence="9">6.5.1.2</ecNumber>
    </recommendedName>
    <alternativeName>
        <fullName evidence="9">Polydeoxyribonucleotide synthase [NAD(+)]</fullName>
    </alternativeName>
</protein>
<dbReference type="InterPro" id="IPR013840">
    <property type="entry name" value="DNAligase_N"/>
</dbReference>
<feature type="binding site" evidence="9">
    <location>
        <position position="120"/>
    </location>
    <ligand>
        <name>NAD(+)</name>
        <dbReference type="ChEBI" id="CHEBI:57540"/>
    </ligand>
</feature>
<dbReference type="HAMAP" id="MF_01588">
    <property type="entry name" value="DNA_ligase_A"/>
    <property type="match status" value="1"/>
</dbReference>
<feature type="binding site" evidence="9">
    <location>
        <position position="143"/>
    </location>
    <ligand>
        <name>NAD(+)</name>
        <dbReference type="ChEBI" id="CHEBI:57540"/>
    </ligand>
</feature>
<feature type="active site" description="N6-AMP-lysine intermediate" evidence="9">
    <location>
        <position position="122"/>
    </location>
</feature>
<dbReference type="PROSITE" id="PS50172">
    <property type="entry name" value="BRCT"/>
    <property type="match status" value="1"/>
</dbReference>
<feature type="binding site" evidence="9">
    <location>
        <position position="322"/>
    </location>
    <ligand>
        <name>NAD(+)</name>
        <dbReference type="ChEBI" id="CHEBI:57540"/>
    </ligand>
</feature>
<feature type="binding site" evidence="9">
    <location>
        <position position="177"/>
    </location>
    <ligand>
        <name>NAD(+)</name>
        <dbReference type="ChEBI" id="CHEBI:57540"/>
    </ligand>
</feature>
<dbReference type="EMBL" id="BAAAZA010000013">
    <property type="protein sequence ID" value="GAA3876448.1"/>
    <property type="molecule type" value="Genomic_DNA"/>
</dbReference>
<feature type="binding site" evidence="9">
    <location>
        <begin position="40"/>
        <end position="44"/>
    </location>
    <ligand>
        <name>NAD(+)</name>
        <dbReference type="ChEBI" id="CHEBI:57540"/>
    </ligand>
</feature>
<dbReference type="Pfam" id="PF00533">
    <property type="entry name" value="BRCT"/>
    <property type="match status" value="1"/>
</dbReference>